<dbReference type="AlphaFoldDB" id="A0AAJ1TKK2"/>
<comment type="caution">
    <text evidence="1">The sequence shown here is derived from an EMBL/GenBank/DDBJ whole genome shotgun (WGS) entry which is preliminary data.</text>
</comment>
<dbReference type="RefSeq" id="WP_307250817.1">
    <property type="nucleotide sequence ID" value="NZ_JAUSUV010000002.1"/>
</dbReference>
<organism evidence="1 2">
    <name type="scientific">Croceifilum oryzae</name>
    <dbReference type="NCBI Taxonomy" id="1553429"/>
    <lineage>
        <taxon>Bacteria</taxon>
        <taxon>Bacillati</taxon>
        <taxon>Bacillota</taxon>
        <taxon>Bacilli</taxon>
        <taxon>Bacillales</taxon>
        <taxon>Thermoactinomycetaceae</taxon>
        <taxon>Croceifilum</taxon>
    </lineage>
</organism>
<proteinExistence type="predicted"/>
<dbReference type="SUPFAM" id="SSF53474">
    <property type="entry name" value="alpha/beta-Hydrolases"/>
    <property type="match status" value="1"/>
</dbReference>
<name>A0AAJ1TKK2_9BACL</name>
<gene>
    <name evidence="1" type="ORF">J2Z48_000565</name>
</gene>
<dbReference type="PANTHER" id="PTHR13617">
    <property type="entry name" value="PROTEIN ABHD18"/>
    <property type="match status" value="1"/>
</dbReference>
<evidence type="ECO:0000313" key="1">
    <source>
        <dbReference type="EMBL" id="MDQ0416401.1"/>
    </source>
</evidence>
<keyword evidence="2" id="KW-1185">Reference proteome</keyword>
<dbReference type="PANTHER" id="PTHR13617:SF14">
    <property type="entry name" value="PROTEIN ABHD18"/>
    <property type="match status" value="1"/>
</dbReference>
<evidence type="ECO:0000313" key="2">
    <source>
        <dbReference type="Proteomes" id="UP001238450"/>
    </source>
</evidence>
<dbReference type="Gene3D" id="3.40.50.1820">
    <property type="entry name" value="alpha/beta hydrolase"/>
    <property type="match status" value="1"/>
</dbReference>
<dbReference type="Proteomes" id="UP001238450">
    <property type="component" value="Unassembled WGS sequence"/>
</dbReference>
<reference evidence="1 2" key="1">
    <citation type="submission" date="2023-07" db="EMBL/GenBank/DDBJ databases">
        <title>Genomic Encyclopedia of Type Strains, Phase IV (KMG-IV): sequencing the most valuable type-strain genomes for metagenomic binning, comparative biology and taxonomic classification.</title>
        <authorList>
            <person name="Goeker M."/>
        </authorList>
    </citation>
    <scope>NUCLEOTIDE SEQUENCE [LARGE SCALE GENOMIC DNA]</scope>
    <source>
        <strain evidence="1 2">DSM 46876</strain>
    </source>
</reference>
<accession>A0AAJ1TKK2</accession>
<protein>
    <submittedName>
        <fullName evidence="1">Pimeloyl-ACP methyl ester carboxylesterase</fullName>
    </submittedName>
</protein>
<dbReference type="InterPro" id="IPR029058">
    <property type="entry name" value="AB_hydrolase_fold"/>
</dbReference>
<sequence length="339" mass="38917">MREQSVVPKGMTMNKYLSVLVDSVVLTNFCRKKSRQTQFQPVGRSSYEPTEKGLGLAFPKPALDDIQLNPTGIFTEYEMGTYSYASGIELDLCQQLAQGEYYLQKNKDQQVHVIVIHGWKSDGLDRGKRLFLDSFSTSGYNLFFVMLPHHMDRKDPRSDYSGEYMISAHIERTIQAFQQAITEIRMLIYWLKKHRGGKIVVIGISLGGLIANLLSVVEEDVDLLVSVMYANNISHTVWNTPVGNDIKQDLENHGVNYHTLVEYWRILEPSRFVPRVSKENILLLSGVYDQYVELADSKQLWDAWGEPKHILYKCGHAGIALYRKRIAQDVAQFIQHRLR</sequence>
<dbReference type="EMBL" id="JAUSUV010000002">
    <property type="protein sequence ID" value="MDQ0416401.1"/>
    <property type="molecule type" value="Genomic_DNA"/>
</dbReference>